<reference evidence="2" key="1">
    <citation type="journal article" date="2005" name="Nature">
        <title>Sequencing of Aspergillus nidulans and comparative analysis with A. fumigatus and A. oryzae.</title>
        <authorList>
            <person name="Galagan J.E."/>
            <person name="Calvo S.E."/>
            <person name="Cuomo C."/>
            <person name="Ma L.J."/>
            <person name="Wortman J.R."/>
            <person name="Batzoglou S."/>
            <person name="Lee S.I."/>
            <person name="Basturkmen M."/>
            <person name="Spevak C.C."/>
            <person name="Clutterbuck J."/>
            <person name="Kapitonov V."/>
            <person name="Jurka J."/>
            <person name="Scazzocchio C."/>
            <person name="Farman M."/>
            <person name="Butler J."/>
            <person name="Purcell S."/>
            <person name="Harris S."/>
            <person name="Braus G.H."/>
            <person name="Draht O."/>
            <person name="Busch S."/>
            <person name="D'Enfert C."/>
            <person name="Bouchier C."/>
            <person name="Goldman G.H."/>
            <person name="Bell-Pedersen D."/>
            <person name="Griffiths-Jones S."/>
            <person name="Doonan J.H."/>
            <person name="Yu J."/>
            <person name="Vienken K."/>
            <person name="Pain A."/>
            <person name="Freitag M."/>
            <person name="Selker E.U."/>
            <person name="Archer D.B."/>
            <person name="Penalva M.A."/>
            <person name="Oakley B.R."/>
            <person name="Momany M."/>
            <person name="Tanaka T."/>
            <person name="Kumagai T."/>
            <person name="Asai K."/>
            <person name="Machida M."/>
            <person name="Nierman W.C."/>
            <person name="Denning D.W."/>
            <person name="Caddick M."/>
            <person name="Hynes M."/>
            <person name="Paoletti M."/>
            <person name="Fischer R."/>
            <person name="Miller B."/>
            <person name="Dyer P."/>
            <person name="Sachs M.S."/>
            <person name="Osmani S.A."/>
            <person name="Birren B.W."/>
        </authorList>
    </citation>
    <scope>NUCLEOTIDE SEQUENCE [LARGE SCALE GENOMIC DNA]</scope>
    <source>
        <strain evidence="2">FGSC A4 / ATCC 38163 / CBS 112.46 / NRRL 194 / M139</strain>
    </source>
</reference>
<dbReference type="AlphaFoldDB" id="Q5B1J8"/>
<protein>
    <submittedName>
        <fullName evidence="1">Uncharacterized protein</fullName>
    </submittedName>
</protein>
<dbReference type="EMBL" id="BN001305">
    <property type="protein sequence ID" value="CBF81623.1"/>
    <property type="molecule type" value="Genomic_DNA"/>
</dbReference>
<name>Q5B1J8_EMENI</name>
<dbReference type="InParanoid" id="Q5B1J8"/>
<dbReference type="HOGENOM" id="CLU_1081940_0_0_1"/>
<gene>
    <name evidence="1" type="ORF">ANIA_05582</name>
</gene>
<organism evidence="1 2">
    <name type="scientific">Emericella nidulans (strain FGSC A4 / ATCC 38163 / CBS 112.46 / NRRL 194 / M139)</name>
    <name type="common">Aspergillus nidulans</name>
    <dbReference type="NCBI Taxonomy" id="227321"/>
    <lineage>
        <taxon>Eukaryota</taxon>
        <taxon>Fungi</taxon>
        <taxon>Dikarya</taxon>
        <taxon>Ascomycota</taxon>
        <taxon>Pezizomycotina</taxon>
        <taxon>Eurotiomycetes</taxon>
        <taxon>Eurotiomycetidae</taxon>
        <taxon>Eurotiales</taxon>
        <taxon>Aspergillaceae</taxon>
        <taxon>Aspergillus</taxon>
        <taxon>Aspergillus subgen. Nidulantes</taxon>
    </lineage>
</organism>
<evidence type="ECO:0000313" key="1">
    <source>
        <dbReference type="EMBL" id="CBF81623.1"/>
    </source>
</evidence>
<reference evidence="2" key="2">
    <citation type="journal article" date="2009" name="Fungal Genet. Biol.">
        <title>The 2008 update of the Aspergillus nidulans genome annotation: a community effort.</title>
        <authorList>
            <person name="Wortman J.R."/>
            <person name="Gilsenan J.M."/>
            <person name="Joardar V."/>
            <person name="Deegan J."/>
            <person name="Clutterbuck J."/>
            <person name="Andersen M.R."/>
            <person name="Archer D."/>
            <person name="Bencina M."/>
            <person name="Braus G."/>
            <person name="Coutinho P."/>
            <person name="von Dohren H."/>
            <person name="Doonan J."/>
            <person name="Driessen A.J."/>
            <person name="Durek P."/>
            <person name="Espeso E."/>
            <person name="Fekete E."/>
            <person name="Flipphi M."/>
            <person name="Estrada C.G."/>
            <person name="Geysens S."/>
            <person name="Goldman G."/>
            <person name="de Groot P.W."/>
            <person name="Hansen K."/>
            <person name="Harris S.D."/>
            <person name="Heinekamp T."/>
            <person name="Helmstaedt K."/>
            <person name="Henrissat B."/>
            <person name="Hofmann G."/>
            <person name="Homan T."/>
            <person name="Horio T."/>
            <person name="Horiuchi H."/>
            <person name="James S."/>
            <person name="Jones M."/>
            <person name="Karaffa L."/>
            <person name="Karanyi Z."/>
            <person name="Kato M."/>
            <person name="Keller N."/>
            <person name="Kelly D.E."/>
            <person name="Kiel J.A."/>
            <person name="Kim J.M."/>
            <person name="van der Klei I.J."/>
            <person name="Klis F.M."/>
            <person name="Kovalchuk A."/>
            <person name="Krasevec N."/>
            <person name="Kubicek C.P."/>
            <person name="Liu B."/>
            <person name="Maccabe A."/>
            <person name="Meyer V."/>
            <person name="Mirabito P."/>
            <person name="Miskei M."/>
            <person name="Mos M."/>
            <person name="Mullins J."/>
            <person name="Nelson D.R."/>
            <person name="Nielsen J."/>
            <person name="Oakley B.R."/>
            <person name="Osmani S.A."/>
            <person name="Pakula T."/>
            <person name="Paszewski A."/>
            <person name="Paulsen I."/>
            <person name="Pilsyk S."/>
            <person name="Pocsi I."/>
            <person name="Punt P.J."/>
            <person name="Ram A.F."/>
            <person name="Ren Q."/>
            <person name="Robellet X."/>
            <person name="Robson G."/>
            <person name="Seiboth B."/>
            <person name="van Solingen P."/>
            <person name="Specht T."/>
            <person name="Sun J."/>
            <person name="Taheri-Talesh N."/>
            <person name="Takeshita N."/>
            <person name="Ussery D."/>
            <person name="vanKuyk P.A."/>
            <person name="Visser H."/>
            <person name="van de Vondervoort P.J."/>
            <person name="de Vries R.P."/>
            <person name="Walton J."/>
            <person name="Xiang X."/>
            <person name="Xiong Y."/>
            <person name="Zeng A.P."/>
            <person name="Brandt B.W."/>
            <person name="Cornell M.J."/>
            <person name="van den Hondel C.A."/>
            <person name="Visser J."/>
            <person name="Oliver S.G."/>
            <person name="Turner G."/>
        </authorList>
    </citation>
    <scope>GENOME REANNOTATION</scope>
    <source>
        <strain evidence="2">FGSC A4 / ATCC 38163 / CBS 112.46 / NRRL 194 / M139</strain>
    </source>
</reference>
<accession>Q5B1J8</accession>
<evidence type="ECO:0000313" key="2">
    <source>
        <dbReference type="Proteomes" id="UP000000560"/>
    </source>
</evidence>
<accession>C8VG25</accession>
<dbReference type="KEGG" id="ani:ANIA_05582"/>
<keyword evidence="2" id="KW-1185">Reference proteome</keyword>
<dbReference type="Proteomes" id="UP000000560">
    <property type="component" value="Chromosome V"/>
</dbReference>
<dbReference type="RefSeq" id="XP_663186.1">
    <property type="nucleotide sequence ID" value="XM_658094.1"/>
</dbReference>
<dbReference type="GeneID" id="2871871"/>
<proteinExistence type="predicted"/>
<dbReference type="VEuPathDB" id="FungiDB:AN5582"/>
<sequence>MSRSLQSNRNDDWDCYQMASVGERLEALGREASSVRVHGYSARHMPPIVGGTSARTIYRGPEQPPSILLSLGPFQVVAIPPCCTFLLQSQPSSLPDCEARDRTKVAEYKVANGTLSLSLNLNLSPSRSVSVRLDQSHSVFGLAVLYEDSEVNRYWYQNLRVGRDVEAALGFSIDKASQIATTEWEQQNGLTRHSAYILWLALPSLRTEAIHELPNHICRKSNQHTKISGDVPMANGFLSVGMKADVWPEKSSLTNRQ</sequence>